<evidence type="ECO:0000256" key="1">
    <source>
        <dbReference type="SAM" id="Phobius"/>
    </source>
</evidence>
<evidence type="ECO:0000313" key="3">
    <source>
        <dbReference type="Proteomes" id="UP001172457"/>
    </source>
</evidence>
<keyword evidence="1" id="KW-0812">Transmembrane</keyword>
<keyword evidence="1" id="KW-1133">Transmembrane helix</keyword>
<feature type="transmembrane region" description="Helical" evidence="1">
    <location>
        <begin position="121"/>
        <end position="142"/>
    </location>
</feature>
<keyword evidence="1" id="KW-0472">Membrane</keyword>
<feature type="transmembrane region" description="Helical" evidence="1">
    <location>
        <begin position="162"/>
        <end position="185"/>
    </location>
</feature>
<proteinExistence type="predicted"/>
<keyword evidence="3" id="KW-1185">Reference proteome</keyword>
<protein>
    <recommendedName>
        <fullName evidence="4">Maternal effect embryo arrest 60</fullName>
    </recommendedName>
</protein>
<organism evidence="2 3">
    <name type="scientific">Centaurea solstitialis</name>
    <name type="common">yellow star-thistle</name>
    <dbReference type="NCBI Taxonomy" id="347529"/>
    <lineage>
        <taxon>Eukaryota</taxon>
        <taxon>Viridiplantae</taxon>
        <taxon>Streptophyta</taxon>
        <taxon>Embryophyta</taxon>
        <taxon>Tracheophyta</taxon>
        <taxon>Spermatophyta</taxon>
        <taxon>Magnoliopsida</taxon>
        <taxon>eudicotyledons</taxon>
        <taxon>Gunneridae</taxon>
        <taxon>Pentapetalae</taxon>
        <taxon>asterids</taxon>
        <taxon>campanulids</taxon>
        <taxon>Asterales</taxon>
        <taxon>Asteraceae</taxon>
        <taxon>Carduoideae</taxon>
        <taxon>Cardueae</taxon>
        <taxon>Centaureinae</taxon>
        <taxon>Centaurea</taxon>
    </lineage>
</organism>
<dbReference type="AlphaFoldDB" id="A0AA38STQ8"/>
<feature type="transmembrane region" description="Helical" evidence="1">
    <location>
        <begin position="21"/>
        <end position="43"/>
    </location>
</feature>
<evidence type="ECO:0000313" key="2">
    <source>
        <dbReference type="EMBL" id="KAJ9541786.1"/>
    </source>
</evidence>
<reference evidence="2" key="1">
    <citation type="submission" date="2023-03" db="EMBL/GenBank/DDBJ databases">
        <title>Chromosome-scale reference genome and RAD-based genetic map of yellow starthistle (Centaurea solstitialis) reveal putative structural variation and QTLs associated with invader traits.</title>
        <authorList>
            <person name="Reatini B."/>
            <person name="Cang F.A."/>
            <person name="Jiang Q."/>
            <person name="Mckibben M.T.W."/>
            <person name="Barker M.S."/>
            <person name="Rieseberg L.H."/>
            <person name="Dlugosch K.M."/>
        </authorList>
    </citation>
    <scope>NUCLEOTIDE SEQUENCE</scope>
    <source>
        <strain evidence="2">CAN-66</strain>
        <tissue evidence="2">Leaf</tissue>
    </source>
</reference>
<dbReference type="Proteomes" id="UP001172457">
    <property type="component" value="Chromosome 7"/>
</dbReference>
<dbReference type="PANTHER" id="PTHR33430:SF7">
    <property type="entry name" value="OS07G0240400 PROTEIN"/>
    <property type="match status" value="1"/>
</dbReference>
<feature type="transmembrane region" description="Helical" evidence="1">
    <location>
        <begin position="63"/>
        <end position="86"/>
    </location>
</feature>
<dbReference type="EMBL" id="JARYMX010000007">
    <property type="protein sequence ID" value="KAJ9541786.1"/>
    <property type="molecule type" value="Genomic_DNA"/>
</dbReference>
<name>A0AA38STQ8_9ASTR</name>
<gene>
    <name evidence="2" type="ORF">OSB04_028292</name>
</gene>
<comment type="caution">
    <text evidence="2">The sequence shown here is derived from an EMBL/GenBank/DDBJ whole genome shotgun (WGS) entry which is preliminary data.</text>
</comment>
<accession>A0AA38STQ8</accession>
<dbReference type="PANTHER" id="PTHR33430">
    <property type="entry name" value="MATERNAL EFFECT EMBRYO ARREST PROTEIN"/>
    <property type="match status" value="1"/>
</dbReference>
<evidence type="ECO:0008006" key="4">
    <source>
        <dbReference type="Google" id="ProtNLM"/>
    </source>
</evidence>
<sequence>MDVDGGGGSSSRFSTTIHITALDGIVNVNSLFTLAVFIGLAWQPTDPSNSLVTDPNCVAGQNIAENLICFHVYSFSSFLFSSLVALSLKQAIRIAKTSCDTRRLSIFTFDLCHVNRNALRVGYLISAAGSVCGCGFLMMALVNVAQIKLGTLACGSSHTYGAVVPLLIFVPLGLLIYVFFVLFAFSR</sequence>